<evidence type="ECO:0000256" key="5">
    <source>
        <dbReference type="ARBA" id="ARBA00022989"/>
    </source>
</evidence>
<evidence type="ECO:0000256" key="1">
    <source>
        <dbReference type="ARBA" id="ARBA00004651"/>
    </source>
</evidence>
<dbReference type="PROSITE" id="PS50928">
    <property type="entry name" value="ABC_TM1"/>
    <property type="match status" value="1"/>
</dbReference>
<comment type="caution">
    <text evidence="9">The sequence shown here is derived from an EMBL/GenBank/DDBJ whole genome shotgun (WGS) entry which is preliminary data.</text>
</comment>
<reference evidence="9 10" key="1">
    <citation type="submission" date="2014-02" db="EMBL/GenBank/DDBJ databases">
        <title>The small core and large imbalanced accessory genome model reveals a collaborative survival strategy of Sorangium cellulosum strains in nature.</title>
        <authorList>
            <person name="Han K."/>
            <person name="Peng R."/>
            <person name="Blom J."/>
            <person name="Li Y.-Z."/>
        </authorList>
    </citation>
    <scope>NUCLEOTIDE SEQUENCE [LARGE SCALE GENOMIC DNA]</scope>
    <source>
        <strain evidence="9 10">So0149</strain>
    </source>
</reference>
<evidence type="ECO:0000256" key="3">
    <source>
        <dbReference type="ARBA" id="ARBA00022475"/>
    </source>
</evidence>
<dbReference type="Gene3D" id="1.10.3720.10">
    <property type="entry name" value="MetI-like"/>
    <property type="match status" value="1"/>
</dbReference>
<comment type="subcellular location">
    <subcellularLocation>
        <location evidence="1 7">Cell membrane</location>
        <topology evidence="1 7">Multi-pass membrane protein</topology>
    </subcellularLocation>
</comment>
<dbReference type="EMBL" id="JEMC01002060">
    <property type="protein sequence ID" value="KYF91221.1"/>
    <property type="molecule type" value="Genomic_DNA"/>
</dbReference>
<dbReference type="AlphaFoldDB" id="A0A150SFQ6"/>
<dbReference type="PANTHER" id="PTHR30151:SF38">
    <property type="entry name" value="ALIPHATIC SULFONATES TRANSPORT PERMEASE PROTEIN SSUC-RELATED"/>
    <property type="match status" value="1"/>
</dbReference>
<feature type="transmembrane region" description="Helical" evidence="7">
    <location>
        <begin position="122"/>
        <end position="140"/>
    </location>
</feature>
<evidence type="ECO:0000256" key="7">
    <source>
        <dbReference type="RuleBase" id="RU363032"/>
    </source>
</evidence>
<sequence>MTRTQSTIAADAGARSERGAARRTWNEVRWARILVLLFLLFAWQAVTSLGLVSPRVLASPTTVAQTGLALLASGELPRHLWVSLGRVSRGLALGVSAGVTLALVAGLFRLGEDLLDAPIQMLRTLPVLALVPLFILWFGIGETPKIALVSLGTFFPVYLNTYAGIRSVDNKLVEAATTLGLGRIGLVAHVVLPGALPNALVGLRHSMGVAWLVLVISEQINATAGIGYLMTNAREFLRTDIIVLGLAIYALLGLSTDLFVRWLERNVLAWRAAFAGR</sequence>
<feature type="transmembrane region" description="Helical" evidence="7">
    <location>
        <begin position="208"/>
        <end position="229"/>
    </location>
</feature>
<evidence type="ECO:0000313" key="9">
    <source>
        <dbReference type="EMBL" id="KYF91221.1"/>
    </source>
</evidence>
<keyword evidence="5 7" id="KW-1133">Transmembrane helix</keyword>
<evidence type="ECO:0000256" key="4">
    <source>
        <dbReference type="ARBA" id="ARBA00022692"/>
    </source>
</evidence>
<dbReference type="GO" id="GO:0005886">
    <property type="term" value="C:plasma membrane"/>
    <property type="evidence" value="ECO:0007669"/>
    <property type="project" value="UniProtKB-SubCell"/>
</dbReference>
<dbReference type="GO" id="GO:0042918">
    <property type="term" value="P:alkanesulfonate transmembrane transport"/>
    <property type="evidence" value="ECO:0007669"/>
    <property type="project" value="UniProtKB-ARBA"/>
</dbReference>
<evidence type="ECO:0000256" key="6">
    <source>
        <dbReference type="ARBA" id="ARBA00023136"/>
    </source>
</evidence>
<dbReference type="Proteomes" id="UP000075515">
    <property type="component" value="Unassembled WGS sequence"/>
</dbReference>
<feature type="transmembrane region" description="Helical" evidence="7">
    <location>
        <begin position="90"/>
        <end position="110"/>
    </location>
</feature>
<keyword evidence="6 7" id="KW-0472">Membrane</keyword>
<keyword evidence="4 7" id="KW-0812">Transmembrane</keyword>
<evidence type="ECO:0000313" key="10">
    <source>
        <dbReference type="Proteomes" id="UP000075515"/>
    </source>
</evidence>
<accession>A0A150SFQ6</accession>
<evidence type="ECO:0000256" key="2">
    <source>
        <dbReference type="ARBA" id="ARBA00022448"/>
    </source>
</evidence>
<feature type="transmembrane region" description="Helical" evidence="7">
    <location>
        <begin position="30"/>
        <end position="52"/>
    </location>
</feature>
<name>A0A150SFQ6_SORCE</name>
<dbReference type="CDD" id="cd06261">
    <property type="entry name" value="TM_PBP2"/>
    <property type="match status" value="1"/>
</dbReference>
<proteinExistence type="inferred from homology"/>
<keyword evidence="3" id="KW-1003">Cell membrane</keyword>
<dbReference type="SUPFAM" id="SSF161098">
    <property type="entry name" value="MetI-like"/>
    <property type="match status" value="1"/>
</dbReference>
<feature type="domain" description="ABC transmembrane type-1" evidence="8">
    <location>
        <begin position="80"/>
        <end position="260"/>
    </location>
</feature>
<dbReference type="FunFam" id="1.10.3720.10:FF:000003">
    <property type="entry name" value="Aliphatic sulfonate ABC transporter permease"/>
    <property type="match status" value="1"/>
</dbReference>
<feature type="transmembrane region" description="Helical" evidence="7">
    <location>
        <begin position="241"/>
        <end position="260"/>
    </location>
</feature>
<comment type="similarity">
    <text evidence="7">Belongs to the binding-protein-dependent transport system permease family.</text>
</comment>
<feature type="transmembrane region" description="Helical" evidence="7">
    <location>
        <begin position="172"/>
        <end position="196"/>
    </location>
</feature>
<protein>
    <submittedName>
        <fullName evidence="9">ABC transporter permease</fullName>
    </submittedName>
</protein>
<organism evidence="9 10">
    <name type="scientific">Sorangium cellulosum</name>
    <name type="common">Polyangium cellulosum</name>
    <dbReference type="NCBI Taxonomy" id="56"/>
    <lineage>
        <taxon>Bacteria</taxon>
        <taxon>Pseudomonadati</taxon>
        <taxon>Myxococcota</taxon>
        <taxon>Polyangia</taxon>
        <taxon>Polyangiales</taxon>
        <taxon>Polyangiaceae</taxon>
        <taxon>Sorangium</taxon>
    </lineage>
</organism>
<dbReference type="InterPro" id="IPR000515">
    <property type="entry name" value="MetI-like"/>
</dbReference>
<keyword evidence="2 7" id="KW-0813">Transport</keyword>
<dbReference type="Pfam" id="PF00528">
    <property type="entry name" value="BPD_transp_1"/>
    <property type="match status" value="1"/>
</dbReference>
<gene>
    <name evidence="9" type="ORF">BE18_47615</name>
</gene>
<evidence type="ECO:0000259" key="8">
    <source>
        <dbReference type="PROSITE" id="PS50928"/>
    </source>
</evidence>
<dbReference type="InterPro" id="IPR035906">
    <property type="entry name" value="MetI-like_sf"/>
</dbReference>
<feature type="transmembrane region" description="Helical" evidence="7">
    <location>
        <begin position="146"/>
        <end position="165"/>
    </location>
</feature>
<dbReference type="PANTHER" id="PTHR30151">
    <property type="entry name" value="ALKANE SULFONATE ABC TRANSPORTER-RELATED, MEMBRANE SUBUNIT"/>
    <property type="match status" value="1"/>
</dbReference>